<dbReference type="KEGG" id="psoj:PHYSODRAFT_422464"/>
<proteinExistence type="predicted"/>
<dbReference type="AlphaFoldDB" id="G4ZXZ1"/>
<dbReference type="GeneID" id="20652204"/>
<protein>
    <submittedName>
        <fullName evidence="1">Uncharacterized protein</fullName>
    </submittedName>
</protein>
<name>G4ZXZ1_PHYSP</name>
<dbReference type="OMA" id="TWEFHVT"/>
<sequence>SSSTAASVAVTKAETLAQEWFTSNFDDNETQLAVGFNSALNNLSSSDVICDGVPSVQRRTDEATPNGGCPDIFTAVNASCSCLSTGYSDTDTWEFHVTLRTDEGGDSYPTTLTSEDVLAVDSIRTLLVPSSLTTLRIVGEGTYPQTITFVPQDQDLPGSTLPIADVEDGSIAITTV</sequence>
<feature type="non-terminal residue" evidence="1">
    <location>
        <position position="176"/>
    </location>
</feature>
<evidence type="ECO:0000313" key="2">
    <source>
        <dbReference type="Proteomes" id="UP000002640"/>
    </source>
</evidence>
<gene>
    <name evidence="1" type="ORF">PHYSODRAFT_422464</name>
</gene>
<dbReference type="EMBL" id="JH159157">
    <property type="protein sequence ID" value="EGZ12651.1"/>
    <property type="molecule type" value="Genomic_DNA"/>
</dbReference>
<evidence type="ECO:0000313" key="1">
    <source>
        <dbReference type="EMBL" id="EGZ12651.1"/>
    </source>
</evidence>
<organism evidence="1 2">
    <name type="scientific">Phytophthora sojae (strain P6497)</name>
    <name type="common">Soybean stem and root rot agent</name>
    <name type="synonym">Phytophthora megasperma f. sp. glycines</name>
    <dbReference type="NCBI Taxonomy" id="1094619"/>
    <lineage>
        <taxon>Eukaryota</taxon>
        <taxon>Sar</taxon>
        <taxon>Stramenopiles</taxon>
        <taxon>Oomycota</taxon>
        <taxon>Peronosporomycetes</taxon>
        <taxon>Peronosporales</taxon>
        <taxon>Peronosporaceae</taxon>
        <taxon>Phytophthora</taxon>
    </lineage>
</organism>
<feature type="non-terminal residue" evidence="1">
    <location>
        <position position="1"/>
    </location>
</feature>
<dbReference type="InParanoid" id="G4ZXZ1"/>
<dbReference type="STRING" id="1094619.G4ZXZ1"/>
<keyword evidence="2" id="KW-1185">Reference proteome</keyword>
<dbReference type="Proteomes" id="UP000002640">
    <property type="component" value="Unassembled WGS sequence"/>
</dbReference>
<accession>G4ZXZ1</accession>
<dbReference type="RefSeq" id="XP_009532984.1">
    <property type="nucleotide sequence ID" value="XM_009534689.1"/>
</dbReference>
<reference evidence="1 2" key="1">
    <citation type="journal article" date="2006" name="Science">
        <title>Phytophthora genome sequences uncover evolutionary origins and mechanisms of pathogenesis.</title>
        <authorList>
            <person name="Tyler B.M."/>
            <person name="Tripathy S."/>
            <person name="Zhang X."/>
            <person name="Dehal P."/>
            <person name="Jiang R.H."/>
            <person name="Aerts A."/>
            <person name="Arredondo F.D."/>
            <person name="Baxter L."/>
            <person name="Bensasson D."/>
            <person name="Beynon J.L."/>
            <person name="Chapman J."/>
            <person name="Damasceno C.M."/>
            <person name="Dorrance A.E."/>
            <person name="Dou D."/>
            <person name="Dickerman A.W."/>
            <person name="Dubchak I.L."/>
            <person name="Garbelotto M."/>
            <person name="Gijzen M."/>
            <person name="Gordon S.G."/>
            <person name="Govers F."/>
            <person name="Grunwald N.J."/>
            <person name="Huang W."/>
            <person name="Ivors K.L."/>
            <person name="Jones R.W."/>
            <person name="Kamoun S."/>
            <person name="Krampis K."/>
            <person name="Lamour K.H."/>
            <person name="Lee M.K."/>
            <person name="McDonald W.H."/>
            <person name="Medina M."/>
            <person name="Meijer H.J."/>
            <person name="Nordberg E.K."/>
            <person name="Maclean D.J."/>
            <person name="Ospina-Giraldo M.D."/>
            <person name="Morris P.F."/>
            <person name="Phuntumart V."/>
            <person name="Putnam N.H."/>
            <person name="Rash S."/>
            <person name="Rose J.K."/>
            <person name="Sakihama Y."/>
            <person name="Salamov A.A."/>
            <person name="Savidor A."/>
            <person name="Scheuring C.F."/>
            <person name="Smith B.M."/>
            <person name="Sobral B.W."/>
            <person name="Terry A."/>
            <person name="Torto-Alalibo T.A."/>
            <person name="Win J."/>
            <person name="Xu Z."/>
            <person name="Zhang H."/>
            <person name="Grigoriev I.V."/>
            <person name="Rokhsar D.S."/>
            <person name="Boore J.L."/>
        </authorList>
    </citation>
    <scope>NUCLEOTIDE SEQUENCE [LARGE SCALE GENOMIC DNA]</scope>
    <source>
        <strain evidence="1 2">P6497</strain>
    </source>
</reference>